<evidence type="ECO:0000313" key="2">
    <source>
        <dbReference type="EMBL" id="QJW93101.1"/>
    </source>
</evidence>
<evidence type="ECO:0000256" key="1">
    <source>
        <dbReference type="SAM" id="MobiDB-lite"/>
    </source>
</evidence>
<dbReference type="KEGG" id="ftj:FTUN_0604"/>
<organism evidence="2 3">
    <name type="scientific">Frigoriglobus tundricola</name>
    <dbReference type="NCBI Taxonomy" id="2774151"/>
    <lineage>
        <taxon>Bacteria</taxon>
        <taxon>Pseudomonadati</taxon>
        <taxon>Planctomycetota</taxon>
        <taxon>Planctomycetia</taxon>
        <taxon>Gemmatales</taxon>
        <taxon>Gemmataceae</taxon>
        <taxon>Frigoriglobus</taxon>
    </lineage>
</organism>
<dbReference type="EMBL" id="CP053452">
    <property type="protein sequence ID" value="QJW93101.1"/>
    <property type="molecule type" value="Genomic_DNA"/>
</dbReference>
<keyword evidence="3" id="KW-1185">Reference proteome</keyword>
<protein>
    <submittedName>
        <fullName evidence="2">Uncharacterized protein</fullName>
    </submittedName>
</protein>
<name>A0A6M5YIF9_9BACT</name>
<proteinExistence type="predicted"/>
<evidence type="ECO:0000313" key="3">
    <source>
        <dbReference type="Proteomes" id="UP000503447"/>
    </source>
</evidence>
<gene>
    <name evidence="2" type="ORF">FTUN_0604</name>
</gene>
<reference evidence="3" key="1">
    <citation type="submission" date="2020-05" db="EMBL/GenBank/DDBJ databases">
        <title>Frigoriglobus tundricola gen. nov., sp. nov., a psychrotolerant cellulolytic planctomycete of the family Gemmataceae with two divergent copies of 16S rRNA gene.</title>
        <authorList>
            <person name="Kulichevskaya I.S."/>
            <person name="Ivanova A.A."/>
            <person name="Naumoff D.G."/>
            <person name="Beletsky A.V."/>
            <person name="Rijpstra W.I.C."/>
            <person name="Sinninghe Damste J.S."/>
            <person name="Mardanov A.V."/>
            <person name="Ravin N.V."/>
            <person name="Dedysh S.N."/>
        </authorList>
    </citation>
    <scope>NUCLEOTIDE SEQUENCE [LARGE SCALE GENOMIC DNA]</scope>
    <source>
        <strain evidence="3">PL17</strain>
    </source>
</reference>
<dbReference type="Proteomes" id="UP000503447">
    <property type="component" value="Chromosome"/>
</dbReference>
<feature type="region of interest" description="Disordered" evidence="1">
    <location>
        <begin position="52"/>
        <end position="74"/>
    </location>
</feature>
<dbReference type="AlphaFoldDB" id="A0A6M5YIF9"/>
<sequence>MYDRIVNALEEFGLRLCADSVPVRDADDLAARIDIAARNFAAGRRKALRRSRSREYGLEGTPTLAPEPWYGPGR</sequence>
<accession>A0A6M5YIF9</accession>